<sequence length="59" mass="6618">MWRTAVGTRWRKGSTTRVQRDLSIINAMRAWVGLASTTVDALGIPGWVLSAGLLIMRYR</sequence>
<evidence type="ECO:0000313" key="1">
    <source>
        <dbReference type="EMBL" id="TVY43058.1"/>
    </source>
</evidence>
<protein>
    <submittedName>
        <fullName evidence="1">Uncharacterized protein</fullName>
    </submittedName>
</protein>
<dbReference type="OrthoDB" id="550577at2759"/>
<reference evidence="1 2" key="1">
    <citation type="submission" date="2018-05" db="EMBL/GenBank/DDBJ databases">
        <title>Genome sequencing and assembly of the regulated plant pathogen Lachnellula willkommii and related sister species for the development of diagnostic species identification markers.</title>
        <authorList>
            <person name="Giroux E."/>
            <person name="Bilodeau G."/>
        </authorList>
    </citation>
    <scope>NUCLEOTIDE SEQUENCE [LARGE SCALE GENOMIC DNA]</scope>
    <source>
        <strain evidence="1 2">CBS 197.66</strain>
    </source>
</reference>
<dbReference type="AlphaFoldDB" id="A0A8H8UGA5"/>
<gene>
    <name evidence="1" type="ORF">LSUB1_G002110</name>
</gene>
<name>A0A8H8UGA5_9HELO</name>
<accession>A0A8H8UGA5</accession>
<dbReference type="EMBL" id="QGMJ01000076">
    <property type="protein sequence ID" value="TVY43058.1"/>
    <property type="molecule type" value="Genomic_DNA"/>
</dbReference>
<evidence type="ECO:0000313" key="2">
    <source>
        <dbReference type="Proteomes" id="UP000462212"/>
    </source>
</evidence>
<organism evidence="1 2">
    <name type="scientific">Lachnellula subtilissima</name>
    <dbReference type="NCBI Taxonomy" id="602034"/>
    <lineage>
        <taxon>Eukaryota</taxon>
        <taxon>Fungi</taxon>
        <taxon>Dikarya</taxon>
        <taxon>Ascomycota</taxon>
        <taxon>Pezizomycotina</taxon>
        <taxon>Leotiomycetes</taxon>
        <taxon>Helotiales</taxon>
        <taxon>Lachnaceae</taxon>
        <taxon>Lachnellula</taxon>
    </lineage>
</organism>
<keyword evidence="2" id="KW-1185">Reference proteome</keyword>
<dbReference type="Proteomes" id="UP000462212">
    <property type="component" value="Unassembled WGS sequence"/>
</dbReference>
<comment type="caution">
    <text evidence="1">The sequence shown here is derived from an EMBL/GenBank/DDBJ whole genome shotgun (WGS) entry which is preliminary data.</text>
</comment>
<proteinExistence type="predicted"/>